<dbReference type="Pfam" id="PF01535">
    <property type="entry name" value="PPR"/>
    <property type="match status" value="1"/>
</dbReference>
<dbReference type="Proteomes" id="UP000289738">
    <property type="component" value="Chromosome B08"/>
</dbReference>
<evidence type="ECO:0000256" key="1">
    <source>
        <dbReference type="ARBA" id="ARBA00022737"/>
    </source>
</evidence>
<dbReference type="AlphaFoldDB" id="A0A444Y503"/>
<organism evidence="3 4">
    <name type="scientific">Arachis hypogaea</name>
    <name type="common">Peanut</name>
    <dbReference type="NCBI Taxonomy" id="3818"/>
    <lineage>
        <taxon>Eukaryota</taxon>
        <taxon>Viridiplantae</taxon>
        <taxon>Streptophyta</taxon>
        <taxon>Embryophyta</taxon>
        <taxon>Tracheophyta</taxon>
        <taxon>Spermatophyta</taxon>
        <taxon>Magnoliopsida</taxon>
        <taxon>eudicotyledons</taxon>
        <taxon>Gunneridae</taxon>
        <taxon>Pentapetalae</taxon>
        <taxon>rosids</taxon>
        <taxon>fabids</taxon>
        <taxon>Fabales</taxon>
        <taxon>Fabaceae</taxon>
        <taxon>Papilionoideae</taxon>
        <taxon>50 kb inversion clade</taxon>
        <taxon>dalbergioids sensu lato</taxon>
        <taxon>Dalbergieae</taxon>
        <taxon>Pterocarpus clade</taxon>
        <taxon>Arachis</taxon>
    </lineage>
</organism>
<reference evidence="3 4" key="1">
    <citation type="submission" date="2019-01" db="EMBL/GenBank/DDBJ databases">
        <title>Sequencing of cultivated peanut Arachis hypogaea provides insights into genome evolution and oil improvement.</title>
        <authorList>
            <person name="Chen X."/>
        </authorList>
    </citation>
    <scope>NUCLEOTIDE SEQUENCE [LARGE SCALE GENOMIC DNA]</scope>
    <source>
        <strain evidence="4">cv. Fuhuasheng</strain>
        <tissue evidence="3">Leaves</tissue>
    </source>
</reference>
<dbReference type="GO" id="GO:0003723">
    <property type="term" value="F:RNA binding"/>
    <property type="evidence" value="ECO:0007669"/>
    <property type="project" value="InterPro"/>
</dbReference>
<name>A0A444Y503_ARAHY</name>
<dbReference type="GO" id="GO:0009451">
    <property type="term" value="P:RNA modification"/>
    <property type="evidence" value="ECO:0007669"/>
    <property type="project" value="InterPro"/>
</dbReference>
<dbReference type="Gene3D" id="1.25.40.10">
    <property type="entry name" value="Tetratricopeptide repeat domain"/>
    <property type="match status" value="1"/>
</dbReference>
<dbReference type="EMBL" id="SDMP01000018">
    <property type="protein sequence ID" value="RYQ96997.1"/>
    <property type="molecule type" value="Genomic_DNA"/>
</dbReference>
<keyword evidence="1" id="KW-0677">Repeat</keyword>
<evidence type="ECO:0000313" key="3">
    <source>
        <dbReference type="EMBL" id="RYQ96997.1"/>
    </source>
</evidence>
<dbReference type="InterPro" id="IPR046960">
    <property type="entry name" value="PPR_At4g14850-like_plant"/>
</dbReference>
<comment type="caution">
    <text evidence="3">The sequence shown here is derived from an EMBL/GenBank/DDBJ whole genome shotgun (WGS) entry which is preliminary data.</text>
</comment>
<gene>
    <name evidence="3" type="ORF">Ahy_B08g092958</name>
</gene>
<keyword evidence="4" id="KW-1185">Reference proteome</keyword>
<accession>A0A444Y503</accession>
<dbReference type="STRING" id="3818.A0A444Y503"/>
<feature type="repeat" description="PPR" evidence="2">
    <location>
        <begin position="79"/>
        <end position="113"/>
    </location>
</feature>
<evidence type="ECO:0000313" key="4">
    <source>
        <dbReference type="Proteomes" id="UP000289738"/>
    </source>
</evidence>
<sequence length="113" mass="12928">MKFTSVHIGKTIILRDSNKFYHFSGGKQGIEDFSEDARRWFQPTQYSYVNALQACSKLLDLKLGKQIHGRVVISGCGDNTFVWNAITGVYGKCGDFHMAQWFFDRMTHKNVVS</sequence>
<dbReference type="InterPro" id="IPR002885">
    <property type="entry name" value="PPR_rpt"/>
</dbReference>
<evidence type="ECO:0008006" key="5">
    <source>
        <dbReference type="Google" id="ProtNLM"/>
    </source>
</evidence>
<protein>
    <recommendedName>
        <fullName evidence="5">Pentatricopeptide repeat-containing protein</fullName>
    </recommendedName>
</protein>
<dbReference type="InterPro" id="IPR011990">
    <property type="entry name" value="TPR-like_helical_dom_sf"/>
</dbReference>
<evidence type="ECO:0000256" key="2">
    <source>
        <dbReference type="PROSITE-ProRule" id="PRU00708"/>
    </source>
</evidence>
<dbReference type="PANTHER" id="PTHR47926:SF533">
    <property type="entry name" value="DYW DOMAIN-CONTAINING PROTEIN"/>
    <property type="match status" value="1"/>
</dbReference>
<proteinExistence type="predicted"/>
<dbReference type="PANTHER" id="PTHR47926">
    <property type="entry name" value="PENTATRICOPEPTIDE REPEAT-CONTAINING PROTEIN"/>
    <property type="match status" value="1"/>
</dbReference>
<dbReference type="PROSITE" id="PS51375">
    <property type="entry name" value="PPR"/>
    <property type="match status" value="1"/>
</dbReference>